<evidence type="ECO:0000313" key="1">
    <source>
        <dbReference type="EMBL" id="MFC5058285.1"/>
    </source>
</evidence>
<organism evidence="1 2">
    <name type="scientific">Saccharothrix xinjiangensis</name>
    <dbReference type="NCBI Taxonomy" id="204798"/>
    <lineage>
        <taxon>Bacteria</taxon>
        <taxon>Bacillati</taxon>
        <taxon>Actinomycetota</taxon>
        <taxon>Actinomycetes</taxon>
        <taxon>Pseudonocardiales</taxon>
        <taxon>Pseudonocardiaceae</taxon>
        <taxon>Saccharothrix</taxon>
    </lineage>
</organism>
<evidence type="ECO:0000313" key="2">
    <source>
        <dbReference type="Proteomes" id="UP001595833"/>
    </source>
</evidence>
<name>A0ABV9Y9J9_9PSEU</name>
<keyword evidence="2" id="KW-1185">Reference proteome</keyword>
<sequence>MYPAHTLQDFALDLLNNEASRTAFQSDPQGVLNAAGLGDLSPVDVEEVLPLVLDQVASPDLGLGADAIDDLGLGADLADGLDADVLTTVQELATQANVTDLVNDNINVTDILTDDLTTTVANVGHNAVDLHDIAQTGDIGNITSGIGEVGDITTGIGDLTGVEDVANIGKVTDIANDLGDVDLGNVLSDNVIDF</sequence>
<dbReference type="InterPro" id="IPR049709">
    <property type="entry name" value="IniB-like_N"/>
</dbReference>
<reference evidence="2" key="1">
    <citation type="journal article" date="2019" name="Int. J. Syst. Evol. Microbiol.">
        <title>The Global Catalogue of Microorganisms (GCM) 10K type strain sequencing project: providing services to taxonomists for standard genome sequencing and annotation.</title>
        <authorList>
            <consortium name="The Broad Institute Genomics Platform"/>
            <consortium name="The Broad Institute Genome Sequencing Center for Infectious Disease"/>
            <person name="Wu L."/>
            <person name="Ma J."/>
        </authorList>
    </citation>
    <scope>NUCLEOTIDE SEQUENCE [LARGE SCALE GENOMIC DNA]</scope>
    <source>
        <strain evidence="2">KCTC 12848</strain>
    </source>
</reference>
<gene>
    <name evidence="1" type="ORF">ACFPFM_31620</name>
</gene>
<dbReference type="EMBL" id="JBHSJB010000031">
    <property type="protein sequence ID" value="MFC5058285.1"/>
    <property type="molecule type" value="Genomic_DNA"/>
</dbReference>
<protein>
    <submittedName>
        <fullName evidence="1">IniB N-terminal domain-containing protein</fullName>
    </submittedName>
</protein>
<proteinExistence type="predicted"/>
<dbReference type="Proteomes" id="UP001595833">
    <property type="component" value="Unassembled WGS sequence"/>
</dbReference>
<accession>A0ABV9Y9J9</accession>
<comment type="caution">
    <text evidence="1">The sequence shown here is derived from an EMBL/GenBank/DDBJ whole genome shotgun (WGS) entry which is preliminary data.</text>
</comment>
<dbReference type="NCBIfam" id="NF038175">
    <property type="entry name" value="IniB_NTERM"/>
    <property type="match status" value="1"/>
</dbReference>
<dbReference type="RefSeq" id="WP_344037747.1">
    <property type="nucleotide sequence ID" value="NZ_BAAAKE010000008.1"/>
</dbReference>